<keyword evidence="1" id="KW-0472">Membrane</keyword>
<evidence type="ECO:0000256" key="1">
    <source>
        <dbReference type="SAM" id="Phobius"/>
    </source>
</evidence>
<organism evidence="2 3">
    <name type="scientific">Bacillus wiedmannii</name>
    <dbReference type="NCBI Taxonomy" id="1890302"/>
    <lineage>
        <taxon>Bacteria</taxon>
        <taxon>Bacillati</taxon>
        <taxon>Bacillota</taxon>
        <taxon>Bacilli</taxon>
        <taxon>Bacillales</taxon>
        <taxon>Bacillaceae</taxon>
        <taxon>Bacillus</taxon>
        <taxon>Bacillus cereus group</taxon>
    </lineage>
</organism>
<comment type="caution">
    <text evidence="2">The sequence shown here is derived from an EMBL/GenBank/DDBJ whole genome shotgun (WGS) entry which is preliminary data.</text>
</comment>
<protein>
    <submittedName>
        <fullName evidence="2">Uncharacterized protein</fullName>
    </submittedName>
</protein>
<dbReference type="AlphaFoldDB" id="A0A2A7BJ02"/>
<accession>A0A2A7BJ02</accession>
<proteinExistence type="predicted"/>
<feature type="transmembrane region" description="Helical" evidence="1">
    <location>
        <begin position="6"/>
        <end position="27"/>
    </location>
</feature>
<name>A0A2A7BJ02_9BACI</name>
<dbReference type="EMBL" id="NVPQ01000173">
    <property type="protein sequence ID" value="PDY33675.1"/>
    <property type="molecule type" value="Genomic_DNA"/>
</dbReference>
<reference evidence="2 3" key="1">
    <citation type="submission" date="2017-09" db="EMBL/GenBank/DDBJ databases">
        <title>Large-scale bioinformatics analysis of Bacillus genomes uncovers conserved roles of natural products in bacterial physiology.</title>
        <authorList>
            <consortium name="Agbiome Team Llc"/>
            <person name="Bleich R.M."/>
            <person name="Grubbs K.J."/>
            <person name="Santa Maria K.C."/>
            <person name="Allen S.E."/>
            <person name="Farag S."/>
            <person name="Shank E.A."/>
            <person name="Bowers A."/>
        </authorList>
    </citation>
    <scope>NUCLEOTIDE SEQUENCE [LARGE SCALE GENOMIC DNA]</scope>
    <source>
        <strain evidence="2 3">AFS098222</strain>
    </source>
</reference>
<sequence>RGYHIVLTIIVFAMNPWCSLIFIPSVMRAIMLYGKKISIIKVGILEIANSVYFLIITVIIMKYAI</sequence>
<dbReference type="Proteomes" id="UP000220111">
    <property type="component" value="Unassembled WGS sequence"/>
</dbReference>
<gene>
    <name evidence="2" type="ORF">COO17_29035</name>
</gene>
<feature type="transmembrane region" description="Helical" evidence="1">
    <location>
        <begin position="39"/>
        <end position="61"/>
    </location>
</feature>
<keyword evidence="1" id="KW-0812">Transmembrane</keyword>
<feature type="non-terminal residue" evidence="2">
    <location>
        <position position="1"/>
    </location>
</feature>
<keyword evidence="1" id="KW-1133">Transmembrane helix</keyword>
<evidence type="ECO:0000313" key="2">
    <source>
        <dbReference type="EMBL" id="PDY33675.1"/>
    </source>
</evidence>
<evidence type="ECO:0000313" key="3">
    <source>
        <dbReference type="Proteomes" id="UP000220111"/>
    </source>
</evidence>